<keyword evidence="1" id="KW-0812">Transmembrane</keyword>
<keyword evidence="1" id="KW-0472">Membrane</keyword>
<feature type="transmembrane region" description="Helical" evidence="1">
    <location>
        <begin position="6"/>
        <end position="27"/>
    </location>
</feature>
<keyword evidence="1" id="KW-1133">Transmembrane helix</keyword>
<name>A0A5J4IPM3_9FLAO</name>
<protein>
    <submittedName>
        <fullName evidence="2">Uncharacterized protein</fullName>
    </submittedName>
</protein>
<accession>A0A5J4IPM3</accession>
<evidence type="ECO:0000313" key="3">
    <source>
        <dbReference type="Proteomes" id="UP000326509"/>
    </source>
</evidence>
<reference evidence="2 3" key="1">
    <citation type="submission" date="2019-08" db="EMBL/GenBank/DDBJ databases">
        <title>Draft genome sequence of Ulvibacter marinus type strain NBRC 109484.</title>
        <authorList>
            <person name="Kawano K."/>
            <person name="Ushijima N."/>
            <person name="Kihara M."/>
            <person name="Itoh H."/>
        </authorList>
    </citation>
    <scope>NUCLEOTIDE SEQUENCE [LARGE SCALE GENOMIC DNA]</scope>
    <source>
        <strain evidence="2 3">NBRC 109484</strain>
    </source>
</reference>
<sequence length="58" mass="6789">MKIELTLLFYLSIIVIGFAIAAFIYTVRHKILVARLEGRDISKNNLLYKFVSRLFIKD</sequence>
<dbReference type="RefSeq" id="WP_161596084.1">
    <property type="nucleotide sequence ID" value="NZ_BKCG01000004.1"/>
</dbReference>
<evidence type="ECO:0000313" key="2">
    <source>
        <dbReference type="EMBL" id="GER59665.1"/>
    </source>
</evidence>
<evidence type="ECO:0000256" key="1">
    <source>
        <dbReference type="SAM" id="Phobius"/>
    </source>
</evidence>
<dbReference type="EMBL" id="BKCG01000004">
    <property type="protein sequence ID" value="GER59665.1"/>
    <property type="molecule type" value="Genomic_DNA"/>
</dbReference>
<keyword evidence="3" id="KW-1185">Reference proteome</keyword>
<proteinExistence type="predicted"/>
<dbReference type="AlphaFoldDB" id="A0A5J4IPM3"/>
<comment type="caution">
    <text evidence="2">The sequence shown here is derived from an EMBL/GenBank/DDBJ whole genome shotgun (WGS) entry which is preliminary data.</text>
</comment>
<dbReference type="Proteomes" id="UP000326509">
    <property type="component" value="Unassembled WGS sequence"/>
</dbReference>
<gene>
    <name evidence="2" type="ORF">ULMA_17730</name>
</gene>
<organism evidence="2 3">
    <name type="scientific">Patiriisocius marinus</name>
    <dbReference type="NCBI Taxonomy" id="1397112"/>
    <lineage>
        <taxon>Bacteria</taxon>
        <taxon>Pseudomonadati</taxon>
        <taxon>Bacteroidota</taxon>
        <taxon>Flavobacteriia</taxon>
        <taxon>Flavobacteriales</taxon>
        <taxon>Flavobacteriaceae</taxon>
        <taxon>Patiriisocius</taxon>
    </lineage>
</organism>